<organism evidence="1 2">
    <name type="scientific">Cichorium intybus</name>
    <name type="common">Chicory</name>
    <dbReference type="NCBI Taxonomy" id="13427"/>
    <lineage>
        <taxon>Eukaryota</taxon>
        <taxon>Viridiplantae</taxon>
        <taxon>Streptophyta</taxon>
        <taxon>Embryophyta</taxon>
        <taxon>Tracheophyta</taxon>
        <taxon>Spermatophyta</taxon>
        <taxon>Magnoliopsida</taxon>
        <taxon>eudicotyledons</taxon>
        <taxon>Gunneridae</taxon>
        <taxon>Pentapetalae</taxon>
        <taxon>asterids</taxon>
        <taxon>campanulids</taxon>
        <taxon>Asterales</taxon>
        <taxon>Asteraceae</taxon>
        <taxon>Cichorioideae</taxon>
        <taxon>Cichorieae</taxon>
        <taxon>Cichoriinae</taxon>
        <taxon>Cichorium</taxon>
    </lineage>
</organism>
<reference evidence="2" key="1">
    <citation type="journal article" date="2022" name="Mol. Ecol. Resour.">
        <title>The genomes of chicory, endive, great burdock and yacon provide insights into Asteraceae palaeo-polyploidization history and plant inulin production.</title>
        <authorList>
            <person name="Fan W."/>
            <person name="Wang S."/>
            <person name="Wang H."/>
            <person name="Wang A."/>
            <person name="Jiang F."/>
            <person name="Liu H."/>
            <person name="Zhao H."/>
            <person name="Xu D."/>
            <person name="Zhang Y."/>
        </authorList>
    </citation>
    <scope>NUCLEOTIDE SEQUENCE [LARGE SCALE GENOMIC DNA]</scope>
    <source>
        <strain evidence="2">cv. Punajuju</strain>
    </source>
</reference>
<evidence type="ECO:0000313" key="1">
    <source>
        <dbReference type="EMBL" id="KAI3766756.1"/>
    </source>
</evidence>
<keyword evidence="2" id="KW-1185">Reference proteome</keyword>
<evidence type="ECO:0000313" key="2">
    <source>
        <dbReference type="Proteomes" id="UP001055811"/>
    </source>
</evidence>
<dbReference type="Proteomes" id="UP001055811">
    <property type="component" value="Linkage Group LG03"/>
</dbReference>
<accession>A0ACB9F782</accession>
<proteinExistence type="predicted"/>
<name>A0ACB9F782_CICIN</name>
<comment type="caution">
    <text evidence="1">The sequence shown here is derived from an EMBL/GenBank/DDBJ whole genome shotgun (WGS) entry which is preliminary data.</text>
</comment>
<gene>
    <name evidence="1" type="ORF">L2E82_16827</name>
</gene>
<protein>
    <submittedName>
        <fullName evidence="1">Uncharacterized protein</fullName>
    </submittedName>
</protein>
<reference evidence="1 2" key="2">
    <citation type="journal article" date="2022" name="Mol. Ecol. Resour.">
        <title>The genomes of chicory, endive, great burdock and yacon provide insights into Asteraceae paleo-polyploidization history and plant inulin production.</title>
        <authorList>
            <person name="Fan W."/>
            <person name="Wang S."/>
            <person name="Wang H."/>
            <person name="Wang A."/>
            <person name="Jiang F."/>
            <person name="Liu H."/>
            <person name="Zhao H."/>
            <person name="Xu D."/>
            <person name="Zhang Y."/>
        </authorList>
    </citation>
    <scope>NUCLEOTIDE SEQUENCE [LARGE SCALE GENOMIC DNA]</scope>
    <source>
        <strain evidence="2">cv. Punajuju</strain>
        <tissue evidence="1">Leaves</tissue>
    </source>
</reference>
<dbReference type="EMBL" id="CM042011">
    <property type="protein sequence ID" value="KAI3766756.1"/>
    <property type="molecule type" value="Genomic_DNA"/>
</dbReference>
<sequence>MKRTPVVNNQVTRRLKEFITDYMNGKETKTVIQKTLFASDLKENLNRLNLPINQLETLDFLTETEKRDLENGKELQVPLLGPRLRMYKKPMALKIWHLRTTKNYVLITNWNNFVKENKEDLKENTMIQVWSFRRDHQLCFAIACLDFGES</sequence>